<organism evidence="1 2">
    <name type="scientific">Leptospira noguchii</name>
    <dbReference type="NCBI Taxonomy" id="28182"/>
    <lineage>
        <taxon>Bacteria</taxon>
        <taxon>Pseudomonadati</taxon>
        <taxon>Spirochaetota</taxon>
        <taxon>Spirochaetia</taxon>
        <taxon>Leptospirales</taxon>
        <taxon>Leptospiraceae</taxon>
        <taxon>Leptospira</taxon>
    </lineage>
</organism>
<dbReference type="EMBL" id="AKWD02000045">
    <property type="protein sequence ID" value="EMO53237.1"/>
    <property type="molecule type" value="Genomic_DNA"/>
</dbReference>
<dbReference type="STRING" id="28182.GCA_001568325_01697"/>
<evidence type="ECO:0000313" key="2">
    <source>
        <dbReference type="Proteomes" id="UP000012112"/>
    </source>
</evidence>
<evidence type="ECO:0000313" key="1">
    <source>
        <dbReference type="EMBL" id="EMO53237.1"/>
    </source>
</evidence>
<gene>
    <name evidence="1" type="ORF">LEP1GSC172_2653</name>
</gene>
<reference evidence="1 2" key="1">
    <citation type="submission" date="2013-01" db="EMBL/GenBank/DDBJ databases">
        <authorList>
            <person name="Harkins D.M."/>
            <person name="Durkin A.S."/>
            <person name="Brinkac L.M."/>
            <person name="Haft D.H."/>
            <person name="Selengut J.D."/>
            <person name="Sanka R."/>
            <person name="DePew J."/>
            <person name="Purushe J."/>
            <person name="Matthias M.A."/>
            <person name="Vinetz J.M."/>
            <person name="Sutton G.G."/>
            <person name="Nierman W.C."/>
            <person name="Fouts D.E."/>
        </authorList>
    </citation>
    <scope>NUCLEOTIDE SEQUENCE [LARGE SCALE GENOMIC DNA]</scope>
    <source>
        <strain evidence="1 2">HAI1536</strain>
    </source>
</reference>
<accession>M6V740</accession>
<protein>
    <submittedName>
        <fullName evidence="1">Uncharacterized protein</fullName>
    </submittedName>
</protein>
<dbReference type="AlphaFoldDB" id="M6V740"/>
<name>M6V740_9LEPT</name>
<comment type="caution">
    <text evidence="1">The sequence shown here is derived from an EMBL/GenBank/DDBJ whole genome shotgun (WGS) entry which is preliminary data.</text>
</comment>
<dbReference type="Proteomes" id="UP000012112">
    <property type="component" value="Unassembled WGS sequence"/>
</dbReference>
<proteinExistence type="predicted"/>
<sequence length="45" mass="5456">MLCFVRKEFMNLVLGFPNKGKFNMYYENLMYGNELLFSVLLSKRR</sequence>